<feature type="compositionally biased region" description="Low complexity" evidence="3">
    <location>
        <begin position="172"/>
        <end position="195"/>
    </location>
</feature>
<dbReference type="RefSeq" id="XP_002288302.1">
    <property type="nucleotide sequence ID" value="XM_002288266.1"/>
</dbReference>
<feature type="region of interest" description="Disordered" evidence="3">
    <location>
        <begin position="155"/>
        <end position="195"/>
    </location>
</feature>
<evidence type="ECO:0000313" key="5">
    <source>
        <dbReference type="EMBL" id="EED93738.1"/>
    </source>
</evidence>
<evidence type="ECO:0000256" key="3">
    <source>
        <dbReference type="SAM" id="MobiDB-lite"/>
    </source>
</evidence>
<dbReference type="GO" id="GO:0051301">
    <property type="term" value="P:cell division"/>
    <property type="evidence" value="ECO:0007669"/>
    <property type="project" value="UniProtKB-KW"/>
</dbReference>
<organism evidence="5 6">
    <name type="scientific">Thalassiosira pseudonana</name>
    <name type="common">Marine diatom</name>
    <name type="synonym">Cyclotella nana</name>
    <dbReference type="NCBI Taxonomy" id="35128"/>
    <lineage>
        <taxon>Eukaryota</taxon>
        <taxon>Sar</taxon>
        <taxon>Stramenopiles</taxon>
        <taxon>Ochrophyta</taxon>
        <taxon>Bacillariophyta</taxon>
        <taxon>Coscinodiscophyceae</taxon>
        <taxon>Thalassiosirophycidae</taxon>
        <taxon>Thalassiosirales</taxon>
        <taxon>Thalassiosiraceae</taxon>
        <taxon>Thalassiosira</taxon>
    </lineage>
</organism>
<dbReference type="PANTHER" id="PTHR13255">
    <property type="entry name" value="ATAXIN-10"/>
    <property type="match status" value="1"/>
</dbReference>
<protein>
    <recommendedName>
        <fullName evidence="4">Ataxin-10 domain-containing protein</fullName>
    </recommendedName>
</protein>
<evidence type="ECO:0000256" key="2">
    <source>
        <dbReference type="ARBA" id="ARBA00023306"/>
    </source>
</evidence>
<sequence>MASRRSAPPPQSPMRLKATLSAGGFGANKKHSSSSDKQTSDDSFVPEKFHLRRGPSSRSSSRGHPDDAAAPSHNDETVATSVSTIKPVKSVIGKDEVHIVNTNFARKNSNRSIGSNNNTLSSSFVSTGSGIAASVIFAEDDELFDELDALDPFQHEGGRLATDPHASNTSKSTSLNQSASSRSQSSRSHFSSILQSVQKTSHTSSLVSSGHFVPTDYETLMAASSTNEEGGLSDILGQIEDRHNANLTSADEGDQGSKRSSIVGGKRIADMSLQEKLQVLGINQSSRSVVDDGDDGNAVALSTVDWSSLTKSCKRAKDAFRDSDSGQAVVKNMFVSHLSALQTVMASYTKDHGDADWVKTRTSETKRALRFGMACLAPSREGESDNSTVLSSMAHSQIPTKARVGTNFCDDVERYRNMRRYRQELQDAAVGEGLETTVATPIAEDKDEKKRRIGLQLPLVDIILGKRPNLENNVTSSIERDQQTTLTLAARLLCNLVTDNPVSAELVLFDVPFGPTYEEADKRMMLPLTDDPVKGVHHVICWSDIVTSTAKLGNSSAQDKDREALAAVAAALHNLLASLETRDSLIELDWELQRREKMKTMRARHRRSSVFGDNSDEDLDPSRPIDAGFEVASNRTLMNALLRNILPTKAVLAQSRAASFGEDNVGRPKFQAPASTYDHSHSFEDTSDSATEWISLVLERLASRGLLPQMFQSAGGQSGKGSVTPEQVVLISCIRQAVDDYHSARMSTGVTGEFGRRRLSIAAKSAGVTVMTRPHPLWGRVDEEFGGGGISVGASSKSRSKRGNRIAPSSVIVPVLFFLSGEVERLRLRIKSPDPSGMYDGELSCTARVVDDIRDIVAQCLGKHAASPVNINGSSADNNKQCTLSEARSVLGREGSVIQGCLRDLATIVDTALEKNSGKSARELNLTHQEQQSAIVIVRLIGNIVYQNKYNQDLLRLTQIPTIAIILKADDGSSVKRNGLHVLLSATSLAPACFTLREWCIVAIRNAVENNEANVEAVQLLEANRTLGDTPELKKMGIKVDLDGKGKVRVQPRDSSCKE</sequence>
<reference evidence="5 6" key="1">
    <citation type="journal article" date="2004" name="Science">
        <title>The genome of the diatom Thalassiosira pseudonana: ecology, evolution, and metabolism.</title>
        <authorList>
            <person name="Armbrust E.V."/>
            <person name="Berges J.A."/>
            <person name="Bowler C."/>
            <person name="Green B.R."/>
            <person name="Martinez D."/>
            <person name="Putnam N.H."/>
            <person name="Zhou S."/>
            <person name="Allen A.E."/>
            <person name="Apt K.E."/>
            <person name="Bechner M."/>
            <person name="Brzezinski M.A."/>
            <person name="Chaal B.K."/>
            <person name="Chiovitti A."/>
            <person name="Davis A.K."/>
            <person name="Demarest M.S."/>
            <person name="Detter J.C."/>
            <person name="Glavina T."/>
            <person name="Goodstein D."/>
            <person name="Hadi M.Z."/>
            <person name="Hellsten U."/>
            <person name="Hildebrand M."/>
            <person name="Jenkins B.D."/>
            <person name="Jurka J."/>
            <person name="Kapitonov V.V."/>
            <person name="Kroger N."/>
            <person name="Lau W.W."/>
            <person name="Lane T.W."/>
            <person name="Larimer F.W."/>
            <person name="Lippmeier J.C."/>
            <person name="Lucas S."/>
            <person name="Medina M."/>
            <person name="Montsant A."/>
            <person name="Obornik M."/>
            <person name="Parker M.S."/>
            <person name="Palenik B."/>
            <person name="Pazour G.J."/>
            <person name="Richardson P.M."/>
            <person name="Rynearson T.A."/>
            <person name="Saito M.A."/>
            <person name="Schwartz D.C."/>
            <person name="Thamatrakoln K."/>
            <person name="Valentin K."/>
            <person name="Vardi A."/>
            <person name="Wilkerson F.P."/>
            <person name="Rokhsar D.S."/>
        </authorList>
    </citation>
    <scope>NUCLEOTIDE SEQUENCE [LARGE SCALE GENOMIC DNA]</scope>
    <source>
        <strain evidence="5 6">CCMP1335</strain>
    </source>
</reference>
<dbReference type="Pfam" id="PF09759">
    <property type="entry name" value="Atx10homo_assoc"/>
    <property type="match status" value="1"/>
</dbReference>
<name>B8BXN6_THAPS</name>
<dbReference type="AlphaFoldDB" id="B8BXN6"/>
<dbReference type="PANTHER" id="PTHR13255:SF0">
    <property type="entry name" value="ATAXIN-10"/>
    <property type="match status" value="1"/>
</dbReference>
<dbReference type="OMA" id="FRTRINE"/>
<keyword evidence="1" id="KW-0132">Cell division</keyword>
<dbReference type="Proteomes" id="UP000001449">
    <property type="component" value="Chromosome 3"/>
</dbReference>
<dbReference type="PaxDb" id="35128-Thaps21732"/>
<evidence type="ECO:0000259" key="4">
    <source>
        <dbReference type="Pfam" id="PF09759"/>
    </source>
</evidence>
<evidence type="ECO:0000256" key="1">
    <source>
        <dbReference type="ARBA" id="ARBA00022618"/>
    </source>
</evidence>
<reference evidence="5 6" key="2">
    <citation type="journal article" date="2008" name="Nature">
        <title>The Phaeodactylum genome reveals the evolutionary history of diatom genomes.</title>
        <authorList>
            <person name="Bowler C."/>
            <person name="Allen A.E."/>
            <person name="Badger J.H."/>
            <person name="Grimwood J."/>
            <person name="Jabbari K."/>
            <person name="Kuo A."/>
            <person name="Maheswari U."/>
            <person name="Martens C."/>
            <person name="Maumus F."/>
            <person name="Otillar R.P."/>
            <person name="Rayko E."/>
            <person name="Salamov A."/>
            <person name="Vandepoele K."/>
            <person name="Beszteri B."/>
            <person name="Gruber A."/>
            <person name="Heijde M."/>
            <person name="Katinka M."/>
            <person name="Mock T."/>
            <person name="Valentin K."/>
            <person name="Verret F."/>
            <person name="Berges J.A."/>
            <person name="Brownlee C."/>
            <person name="Cadoret J.P."/>
            <person name="Chiovitti A."/>
            <person name="Choi C.J."/>
            <person name="Coesel S."/>
            <person name="De Martino A."/>
            <person name="Detter J.C."/>
            <person name="Durkin C."/>
            <person name="Falciatore A."/>
            <person name="Fournet J."/>
            <person name="Haruta M."/>
            <person name="Huysman M.J."/>
            <person name="Jenkins B.D."/>
            <person name="Jiroutova K."/>
            <person name="Jorgensen R.E."/>
            <person name="Joubert Y."/>
            <person name="Kaplan A."/>
            <person name="Kroger N."/>
            <person name="Kroth P.G."/>
            <person name="La Roche J."/>
            <person name="Lindquist E."/>
            <person name="Lommer M."/>
            <person name="Martin-Jezequel V."/>
            <person name="Lopez P.J."/>
            <person name="Lucas S."/>
            <person name="Mangogna M."/>
            <person name="McGinnis K."/>
            <person name="Medlin L.K."/>
            <person name="Montsant A."/>
            <person name="Oudot-Le Secq M.P."/>
            <person name="Napoli C."/>
            <person name="Obornik M."/>
            <person name="Parker M.S."/>
            <person name="Petit J.L."/>
            <person name="Porcel B.M."/>
            <person name="Poulsen N."/>
            <person name="Robison M."/>
            <person name="Rychlewski L."/>
            <person name="Rynearson T.A."/>
            <person name="Schmutz J."/>
            <person name="Shapiro H."/>
            <person name="Siaut M."/>
            <person name="Stanley M."/>
            <person name="Sussman M.R."/>
            <person name="Taylor A.R."/>
            <person name="Vardi A."/>
            <person name="von Dassow P."/>
            <person name="Vyverman W."/>
            <person name="Willis A."/>
            <person name="Wyrwicz L.S."/>
            <person name="Rokhsar D.S."/>
            <person name="Weissenbach J."/>
            <person name="Armbrust E.V."/>
            <person name="Green B.R."/>
            <person name="Van de Peer Y."/>
            <person name="Grigoriev I.V."/>
        </authorList>
    </citation>
    <scope>NUCLEOTIDE SEQUENCE [LARGE SCALE GENOMIC DNA]</scope>
    <source>
        <strain evidence="5 6">CCMP1335</strain>
    </source>
</reference>
<keyword evidence="2" id="KW-0131">Cell cycle</keyword>
<gene>
    <name evidence="5" type="ORF">THAPSDRAFT_21732</name>
</gene>
<dbReference type="GO" id="GO:0005829">
    <property type="term" value="C:cytosol"/>
    <property type="evidence" value="ECO:0000318"/>
    <property type="project" value="GO_Central"/>
</dbReference>
<keyword evidence="6" id="KW-1185">Reference proteome</keyword>
<dbReference type="GeneID" id="7448724"/>
<proteinExistence type="predicted"/>
<accession>B8BXN6</accession>
<dbReference type="InterPro" id="IPR019156">
    <property type="entry name" value="Ataxin-10_domain"/>
</dbReference>
<dbReference type="InParanoid" id="B8BXN6"/>
<evidence type="ECO:0000313" key="6">
    <source>
        <dbReference type="Proteomes" id="UP000001449"/>
    </source>
</evidence>
<dbReference type="EMBL" id="CM000640">
    <property type="protein sequence ID" value="EED93738.1"/>
    <property type="molecule type" value="Genomic_DNA"/>
</dbReference>
<dbReference type="eggNOG" id="ENOG502SQ6U">
    <property type="taxonomic scope" value="Eukaryota"/>
</dbReference>
<dbReference type="InterPro" id="IPR051374">
    <property type="entry name" value="Ataxin-10/CTR86_families"/>
</dbReference>
<dbReference type="HOGENOM" id="CLU_289605_0_0_1"/>
<feature type="region of interest" description="Disordered" evidence="3">
    <location>
        <begin position="1"/>
        <end position="82"/>
    </location>
</feature>
<feature type="domain" description="Ataxin-10" evidence="4">
    <location>
        <begin position="976"/>
        <end position="1050"/>
    </location>
</feature>
<dbReference type="KEGG" id="tps:THAPSDRAFT_21732"/>